<evidence type="ECO:0000256" key="1">
    <source>
        <dbReference type="SAM" id="MobiDB-lite"/>
    </source>
</evidence>
<organism evidence="2 3">
    <name type="scientific">Salipiger mucosus DSM 16094</name>
    <dbReference type="NCBI Taxonomy" id="1123237"/>
    <lineage>
        <taxon>Bacteria</taxon>
        <taxon>Pseudomonadati</taxon>
        <taxon>Pseudomonadota</taxon>
        <taxon>Alphaproteobacteria</taxon>
        <taxon>Rhodobacterales</taxon>
        <taxon>Roseobacteraceae</taxon>
        <taxon>Salipiger</taxon>
    </lineage>
</organism>
<name>S9RR70_9RHOB</name>
<proteinExistence type="predicted"/>
<protein>
    <submittedName>
        <fullName evidence="2">Uncharacterized protein</fullName>
    </submittedName>
</protein>
<reference evidence="3" key="1">
    <citation type="journal article" date="2014" name="Stand. Genomic Sci.">
        <title>Genome sequence of the exopolysaccharide-producing Salipiger mucosus type strain (DSM 16094(T)), a moderately halophilic member of the Roseobacter clade.</title>
        <authorList>
            <person name="Riedel T."/>
            <person name="Spring S."/>
            <person name="Fiebig A."/>
            <person name="Petersen J."/>
            <person name="Kyrpides N.C."/>
            <person name="Goker M."/>
            <person name="Klenk H.P."/>
        </authorList>
    </citation>
    <scope>NUCLEOTIDE SEQUENCE [LARGE SCALE GENOMIC DNA]</scope>
    <source>
        <strain evidence="3">DSM 16094</strain>
    </source>
</reference>
<feature type="region of interest" description="Disordered" evidence="1">
    <location>
        <begin position="28"/>
        <end position="74"/>
    </location>
</feature>
<comment type="caution">
    <text evidence="2">The sequence shown here is derived from an EMBL/GenBank/DDBJ whole genome shotgun (WGS) entry which is preliminary data.</text>
</comment>
<dbReference type="HOGENOM" id="CLU_2371140_0_0_5"/>
<evidence type="ECO:0000313" key="2">
    <source>
        <dbReference type="EMBL" id="EPX80525.1"/>
    </source>
</evidence>
<dbReference type="STRING" id="1123237.Salmuc_03842"/>
<dbReference type="EMBL" id="APVH01000032">
    <property type="protein sequence ID" value="EPX80525.1"/>
    <property type="molecule type" value="Genomic_DNA"/>
</dbReference>
<dbReference type="Proteomes" id="UP000015347">
    <property type="component" value="Unassembled WGS sequence"/>
</dbReference>
<dbReference type="AlphaFoldDB" id="S9RR70"/>
<keyword evidence="3" id="KW-1185">Reference proteome</keyword>
<evidence type="ECO:0000313" key="3">
    <source>
        <dbReference type="Proteomes" id="UP000015347"/>
    </source>
</evidence>
<gene>
    <name evidence="2" type="ORF">Salmuc_03842</name>
</gene>
<accession>S9RR70</accession>
<sequence>MAGVSCVGHVRSSGASVCPLPDGPCRAFRSTPPPDSPTAPRDRHLPAWRVPRPTGGARPIRADRASMPLRPSRDAFDVHRDPAAAEFCAVIRLPS</sequence>